<name>A0AAQ3RST5_VIGMU</name>
<feature type="compositionally biased region" description="Acidic residues" evidence="1">
    <location>
        <begin position="200"/>
        <end position="213"/>
    </location>
</feature>
<dbReference type="Pfam" id="PF26130">
    <property type="entry name" value="PB1-like"/>
    <property type="match status" value="1"/>
</dbReference>
<evidence type="ECO:0000313" key="3">
    <source>
        <dbReference type="EMBL" id="WVZ03858.1"/>
    </source>
</evidence>
<organism evidence="3 4">
    <name type="scientific">Vigna mungo</name>
    <name type="common">Black gram</name>
    <name type="synonym">Phaseolus mungo</name>
    <dbReference type="NCBI Taxonomy" id="3915"/>
    <lineage>
        <taxon>Eukaryota</taxon>
        <taxon>Viridiplantae</taxon>
        <taxon>Streptophyta</taxon>
        <taxon>Embryophyta</taxon>
        <taxon>Tracheophyta</taxon>
        <taxon>Spermatophyta</taxon>
        <taxon>Magnoliopsida</taxon>
        <taxon>eudicotyledons</taxon>
        <taxon>Gunneridae</taxon>
        <taxon>Pentapetalae</taxon>
        <taxon>rosids</taxon>
        <taxon>fabids</taxon>
        <taxon>Fabales</taxon>
        <taxon>Fabaceae</taxon>
        <taxon>Papilionoideae</taxon>
        <taxon>50 kb inversion clade</taxon>
        <taxon>NPAAA clade</taxon>
        <taxon>indigoferoid/millettioid clade</taxon>
        <taxon>Phaseoleae</taxon>
        <taxon>Vigna</taxon>
    </lineage>
</organism>
<feature type="compositionally biased region" description="Basic and acidic residues" evidence="1">
    <location>
        <begin position="186"/>
        <end position="199"/>
    </location>
</feature>
<feature type="domain" description="PB1-like" evidence="2">
    <location>
        <begin position="3"/>
        <end position="98"/>
    </location>
</feature>
<dbReference type="InterPro" id="IPR058594">
    <property type="entry name" value="PB1-like_dom_pln"/>
</dbReference>
<sequence length="213" mass="23211">MGDIEVVIHHGSKFVNEGCLKYEGESDTMLFDPDVWSYFVVVSVVKSLGYDGFKELWFSVGCGPVLDDRLEPFSDDVGAMHMVNLAHLNGLVHLYVVHNVSEVEVIQMIEYNVDKGGDEVAPQVNECGEGAKVAPQVNECGEGMDDGVRQQLDEGVGGHGQRVEVVVGEDDMTEVVENKGEMIEAEVEGGHAERTKDLEVQVEEGDGEEAAKV</sequence>
<dbReference type="Proteomes" id="UP001374535">
    <property type="component" value="Chromosome 7"/>
</dbReference>
<dbReference type="EMBL" id="CP144694">
    <property type="protein sequence ID" value="WVZ03858.1"/>
    <property type="molecule type" value="Genomic_DNA"/>
</dbReference>
<evidence type="ECO:0000256" key="1">
    <source>
        <dbReference type="SAM" id="MobiDB-lite"/>
    </source>
</evidence>
<dbReference type="AlphaFoldDB" id="A0AAQ3RST5"/>
<evidence type="ECO:0000259" key="2">
    <source>
        <dbReference type="Pfam" id="PF26130"/>
    </source>
</evidence>
<proteinExistence type="predicted"/>
<feature type="region of interest" description="Disordered" evidence="1">
    <location>
        <begin position="186"/>
        <end position="213"/>
    </location>
</feature>
<evidence type="ECO:0000313" key="4">
    <source>
        <dbReference type="Proteomes" id="UP001374535"/>
    </source>
</evidence>
<gene>
    <name evidence="3" type="ORF">V8G54_024664</name>
</gene>
<accession>A0AAQ3RST5</accession>
<keyword evidence="4" id="KW-1185">Reference proteome</keyword>
<protein>
    <recommendedName>
        <fullName evidence="2">PB1-like domain-containing protein</fullName>
    </recommendedName>
</protein>
<reference evidence="3 4" key="1">
    <citation type="journal article" date="2023" name="Life. Sci Alliance">
        <title>Evolutionary insights into 3D genome organization and epigenetic landscape of Vigna mungo.</title>
        <authorList>
            <person name="Junaid A."/>
            <person name="Singh B."/>
            <person name="Bhatia S."/>
        </authorList>
    </citation>
    <scope>NUCLEOTIDE SEQUENCE [LARGE SCALE GENOMIC DNA]</scope>
    <source>
        <strain evidence="3">Urdbean</strain>
    </source>
</reference>